<dbReference type="InterPro" id="IPR036457">
    <property type="entry name" value="PPM-type-like_dom_sf"/>
</dbReference>
<keyword evidence="1" id="KW-0378">Hydrolase</keyword>
<gene>
    <name evidence="4" type="ORF">AZI86_10695</name>
</gene>
<keyword evidence="5" id="KW-1185">Reference proteome</keyword>
<evidence type="ECO:0000313" key="4">
    <source>
        <dbReference type="EMBL" id="KYG64671.1"/>
    </source>
</evidence>
<dbReference type="OrthoDB" id="5287430at2"/>
<organism evidence="4 5">
    <name type="scientific">Bdellovibrio bacteriovorus</name>
    <dbReference type="NCBI Taxonomy" id="959"/>
    <lineage>
        <taxon>Bacteria</taxon>
        <taxon>Pseudomonadati</taxon>
        <taxon>Bdellovibrionota</taxon>
        <taxon>Bdellovibrionia</taxon>
        <taxon>Bdellovibrionales</taxon>
        <taxon>Pseudobdellovibrionaceae</taxon>
        <taxon>Bdellovibrio</taxon>
    </lineage>
</organism>
<dbReference type="PANTHER" id="PTHR43156:SF2">
    <property type="entry name" value="STAGE II SPORULATION PROTEIN E"/>
    <property type="match status" value="1"/>
</dbReference>
<dbReference type="InterPro" id="IPR001932">
    <property type="entry name" value="PPM-type_phosphatase-like_dom"/>
</dbReference>
<name>A0A150WKZ7_BDEBC</name>
<dbReference type="EMBL" id="LUKE01000002">
    <property type="protein sequence ID" value="KYG64671.1"/>
    <property type="molecule type" value="Genomic_DNA"/>
</dbReference>
<evidence type="ECO:0000256" key="1">
    <source>
        <dbReference type="ARBA" id="ARBA00022801"/>
    </source>
</evidence>
<sequence>MKLNSQIKILISVLLVFAVLTSGVIFLKSQFTEKKEMITDLILQKNRFLSRAIQGAEFSKIPQILNEELSVPEWSRTMLIDKNGKILFQDSYSKSQHDDVLLKSDRLRQVLSGGSSEGLFNDVSFADGEVFLGYNQVPGVGLILSVAPVSLIQKSMAFQALSVGIITILILTFGLLLFSAVLNRLTLGLEVLSKEVDNIGQGNLKARIKHKLGAQEIEVLANAFNSMAKNIEDLILVKEKKSYMDAEIRTAEKVQKSFFPELHVDERHYSISGYSEQLHGCGGDWLYHFRRGDMLYLGVGDVTGHGLSSALLTGVSRAVFSVFEDDPKISPARMLENLHKVLYKVAQGSLTMTFFLAKIDMTTGECTYSNASHCSPLLLNKSSGEWNSEFILGDAGPLLGSESQTSFTDNKCVIKKGDWLFVYTDGVPEMKIGPAEGQPKSLGDRRMIKLLKESLTKKGPSLTQHIASRLKDMRSIHPVDDDFSWMMVEFK</sequence>
<feature type="transmembrane region" description="Helical" evidence="2">
    <location>
        <begin position="160"/>
        <end position="182"/>
    </location>
</feature>
<dbReference type="RefSeq" id="WP_061835182.1">
    <property type="nucleotide sequence ID" value="NZ_LUKE01000002.1"/>
</dbReference>
<dbReference type="GO" id="GO:0016791">
    <property type="term" value="F:phosphatase activity"/>
    <property type="evidence" value="ECO:0007669"/>
    <property type="project" value="TreeGrafter"/>
</dbReference>
<evidence type="ECO:0000313" key="5">
    <source>
        <dbReference type="Proteomes" id="UP000075320"/>
    </source>
</evidence>
<dbReference type="PANTHER" id="PTHR43156">
    <property type="entry name" value="STAGE II SPORULATION PROTEIN E-RELATED"/>
    <property type="match status" value="1"/>
</dbReference>
<evidence type="ECO:0000256" key="2">
    <source>
        <dbReference type="SAM" id="Phobius"/>
    </source>
</evidence>
<dbReference type="Pfam" id="PF00672">
    <property type="entry name" value="HAMP"/>
    <property type="match status" value="1"/>
</dbReference>
<dbReference type="CDD" id="cd18774">
    <property type="entry name" value="PDC2_HK_sensor"/>
    <property type="match status" value="1"/>
</dbReference>
<dbReference type="Proteomes" id="UP000075320">
    <property type="component" value="Unassembled WGS sequence"/>
</dbReference>
<reference evidence="4 5" key="1">
    <citation type="submission" date="2016-03" db="EMBL/GenBank/DDBJ databases">
        <authorList>
            <person name="Ploux O."/>
        </authorList>
    </citation>
    <scope>NUCLEOTIDE SEQUENCE [LARGE SCALE GENOMIC DNA]</scope>
    <source>
        <strain evidence="4 5">R0</strain>
    </source>
</reference>
<comment type="caution">
    <text evidence="4">The sequence shown here is derived from an EMBL/GenBank/DDBJ whole genome shotgun (WGS) entry which is preliminary data.</text>
</comment>
<dbReference type="Gene3D" id="6.10.340.10">
    <property type="match status" value="1"/>
</dbReference>
<keyword evidence="2" id="KW-0472">Membrane</keyword>
<keyword evidence="2" id="KW-1133">Transmembrane helix</keyword>
<dbReference type="SMART" id="SM00304">
    <property type="entry name" value="HAMP"/>
    <property type="match status" value="1"/>
</dbReference>
<dbReference type="SMART" id="SM00331">
    <property type="entry name" value="PP2C_SIG"/>
    <property type="match status" value="1"/>
</dbReference>
<keyword evidence="2" id="KW-0812">Transmembrane</keyword>
<dbReference type="Pfam" id="PF07228">
    <property type="entry name" value="SpoIIE"/>
    <property type="match status" value="1"/>
</dbReference>
<feature type="domain" description="HAMP" evidence="3">
    <location>
        <begin position="183"/>
        <end position="236"/>
    </location>
</feature>
<evidence type="ECO:0000259" key="3">
    <source>
        <dbReference type="PROSITE" id="PS50885"/>
    </source>
</evidence>
<dbReference type="PROSITE" id="PS50885">
    <property type="entry name" value="HAMP"/>
    <property type="match status" value="1"/>
</dbReference>
<dbReference type="GO" id="GO:0016020">
    <property type="term" value="C:membrane"/>
    <property type="evidence" value="ECO:0007669"/>
    <property type="project" value="InterPro"/>
</dbReference>
<accession>A0A150WKZ7</accession>
<proteinExistence type="predicted"/>
<dbReference type="Gene3D" id="3.60.40.10">
    <property type="entry name" value="PPM-type phosphatase domain"/>
    <property type="match status" value="1"/>
</dbReference>
<dbReference type="InterPro" id="IPR052016">
    <property type="entry name" value="Bact_Sigma-Reg"/>
</dbReference>
<dbReference type="GO" id="GO:0007165">
    <property type="term" value="P:signal transduction"/>
    <property type="evidence" value="ECO:0007669"/>
    <property type="project" value="InterPro"/>
</dbReference>
<dbReference type="CDD" id="cd06225">
    <property type="entry name" value="HAMP"/>
    <property type="match status" value="1"/>
</dbReference>
<protein>
    <recommendedName>
        <fullName evidence="3">HAMP domain-containing protein</fullName>
    </recommendedName>
</protein>
<dbReference type="SUPFAM" id="SSF158472">
    <property type="entry name" value="HAMP domain-like"/>
    <property type="match status" value="1"/>
</dbReference>
<dbReference type="AlphaFoldDB" id="A0A150WKZ7"/>
<dbReference type="InterPro" id="IPR003660">
    <property type="entry name" value="HAMP_dom"/>
</dbReference>
<feature type="transmembrane region" description="Helical" evidence="2">
    <location>
        <begin position="6"/>
        <end position="27"/>
    </location>
</feature>